<dbReference type="InterPro" id="IPR036188">
    <property type="entry name" value="FAD/NAD-bd_sf"/>
</dbReference>
<dbReference type="RefSeq" id="WP_096460287.1">
    <property type="nucleotide sequence ID" value="NZ_AP017369.1"/>
</dbReference>
<dbReference type="Proteomes" id="UP000218244">
    <property type="component" value="Chromosome"/>
</dbReference>
<sequence length="395" mass="42599">MSTNYAPTNYAAIIIGAGQAGLAAAHELSRRGLTPGKDFLVLDSNDGPGGAWRHRWDSLTLGKAHGIADLPGLPMKRPDPKIPASKLVTEYYGAYEEEFSFAIVRPVKVSRVEPTSPDPTSLLRVSSEDGREWTTRMVLNATGTWTNPYVPYIPGIDKFQGKQLHTVNYRKAEDFKDKKVLVVGGGLSAVQFLLELEGLAETTWATRRPPNFTQREFDAGWGLAVERAVRERTFNGIAPASVVRTTGIPQWPDYLDGVDRGLIVSRGMFDEITPTGVIFGEPPATSAEGLGPSAGATLAVPQSWQPFPAGTQLDVDVIFWNTGFRAALRHLSPMKLRGQGRGIELIDEVSPASDARILLVGYGSTASTVGATRAGRIAGKVAAKRLLVDASPHVN</sequence>
<gene>
    <name evidence="2" type="ORF">N24_2871</name>
</gene>
<dbReference type="SUPFAM" id="SSF51905">
    <property type="entry name" value="FAD/NAD(P)-binding domain"/>
    <property type="match status" value="1"/>
</dbReference>
<evidence type="ECO:0000313" key="2">
    <source>
        <dbReference type="EMBL" id="BAU97133.1"/>
    </source>
</evidence>
<protein>
    <submittedName>
        <fullName evidence="2">K+ transport flavoprotein</fullName>
    </submittedName>
</protein>
<dbReference type="PRINTS" id="PR00368">
    <property type="entry name" value="FADPNR"/>
</dbReference>
<dbReference type="Pfam" id="PF13738">
    <property type="entry name" value="Pyr_redox_3"/>
    <property type="match status" value="1"/>
</dbReference>
<dbReference type="PANTHER" id="PTHR43539:SF78">
    <property type="entry name" value="FLAVIN-CONTAINING MONOOXYGENASE"/>
    <property type="match status" value="1"/>
</dbReference>
<dbReference type="KEGG" id="csur:N24_2871"/>
<dbReference type="EMBL" id="AP017369">
    <property type="protein sequence ID" value="BAU97133.1"/>
    <property type="molecule type" value="Genomic_DNA"/>
</dbReference>
<dbReference type="GO" id="GO:0004497">
    <property type="term" value="F:monooxygenase activity"/>
    <property type="evidence" value="ECO:0007669"/>
    <property type="project" value="TreeGrafter"/>
</dbReference>
<accession>A0A169S4K0</accession>
<keyword evidence="3" id="KW-1185">Reference proteome</keyword>
<evidence type="ECO:0000256" key="1">
    <source>
        <dbReference type="ARBA" id="ARBA00023002"/>
    </source>
</evidence>
<organism evidence="2 3">
    <name type="scientific">Corynebacterium suranareeae</name>
    <dbReference type="NCBI Taxonomy" id="2506452"/>
    <lineage>
        <taxon>Bacteria</taxon>
        <taxon>Bacillati</taxon>
        <taxon>Actinomycetota</taxon>
        <taxon>Actinomycetes</taxon>
        <taxon>Mycobacteriales</taxon>
        <taxon>Corynebacteriaceae</taxon>
        <taxon>Corynebacterium</taxon>
    </lineage>
</organism>
<dbReference type="GO" id="GO:0050660">
    <property type="term" value="F:flavin adenine dinucleotide binding"/>
    <property type="evidence" value="ECO:0007669"/>
    <property type="project" value="TreeGrafter"/>
</dbReference>
<reference evidence="2 3" key="1">
    <citation type="submission" date="2016-02" db="EMBL/GenBank/DDBJ databases">
        <title>Corynebacterium glutamicum N24 whole genome sequencing project.</title>
        <authorList>
            <person name="Matsutani M."/>
            <person name="Nangtapong N."/>
            <person name="Yakushi T."/>
            <person name="Matsushita K."/>
        </authorList>
    </citation>
    <scope>NUCLEOTIDE SEQUENCE [LARGE SCALE GENOMIC DNA]</scope>
    <source>
        <strain evidence="2 3">N24</strain>
    </source>
</reference>
<dbReference type="AlphaFoldDB" id="A0A169S4K0"/>
<keyword evidence="1" id="KW-0560">Oxidoreductase</keyword>
<name>A0A169S4K0_9CORY</name>
<dbReference type="InterPro" id="IPR050982">
    <property type="entry name" value="Auxin_biosynth/cation_transpt"/>
</dbReference>
<evidence type="ECO:0000313" key="3">
    <source>
        <dbReference type="Proteomes" id="UP000218244"/>
    </source>
</evidence>
<dbReference type="PRINTS" id="PR00469">
    <property type="entry name" value="PNDRDTASEII"/>
</dbReference>
<dbReference type="Gene3D" id="3.50.50.60">
    <property type="entry name" value="FAD/NAD(P)-binding domain"/>
    <property type="match status" value="1"/>
</dbReference>
<proteinExistence type="predicted"/>
<dbReference type="PANTHER" id="PTHR43539">
    <property type="entry name" value="FLAVIN-BINDING MONOOXYGENASE-LIKE PROTEIN (AFU_ORTHOLOGUE AFUA_4G09220)"/>
    <property type="match status" value="1"/>
</dbReference>